<dbReference type="SUPFAM" id="SSF53098">
    <property type="entry name" value="Ribonuclease H-like"/>
    <property type="match status" value="1"/>
</dbReference>
<dbReference type="Gene3D" id="1.10.10.60">
    <property type="entry name" value="Homeodomain-like"/>
    <property type="match status" value="1"/>
</dbReference>
<dbReference type="EMBL" id="CAUM01000108">
    <property type="protein sequence ID" value="CCV06869.1"/>
    <property type="molecule type" value="Genomic_DNA"/>
</dbReference>
<dbReference type="OrthoDB" id="5287589at2"/>
<dbReference type="STRING" id="1297569.MESS2_410032"/>
<sequence>MSVPDIATVSAAAWDEARRFLPIIRRLADDPTRTRADVEAGAAELGCGPTHVYALIRRYIADPRLTSLLPRKRGPSAGFSRLENEVDALVDEAIDGVYLTRQKPKIMHLVEDVQRQCAARGLTAPSRRTITARLRARPGRDVIAKRQGAKAARDRYAPVVGSLEARWPLSLIQIDHTLVDVIVVDRETRAPIQRPWLTLAIDVCTRCVAGFHLSLEPPSATSVALCLTHAALAKESWLAERDIDAEWPVRGIPERLHLDNAKEFRSEALKRGCEQYGIAVDYRPVRTPHYGGHIERLIGTMMGKVHLLPGTTFSNVQEKGDLRPDQTAAMTIDEVERWLGHAIAGVYHRELHRGIGMTPLAAWERGITGEGATLGRGEPVAVPDPRRFLIDFLPIERRRVRRDGVALHSIAYWADVLSTWIGHPERMIVRYDPRDLSRIYLLGPDGTYYDLAYRDLRRPPISLWEHRLALKRLRDEGRSLVDESAIFRTIEAMRTIADDAVRTTKTARRQRERRLRVVAGGAAEPAAVPDRSAAVGPVEADAPLEDRIFPFEEWS</sequence>
<dbReference type="Pfam" id="PF09299">
    <property type="entry name" value="Mu-transpos_C"/>
    <property type="match status" value="1"/>
</dbReference>
<keyword evidence="3" id="KW-1185">Reference proteome</keyword>
<comment type="caution">
    <text evidence="2">The sequence shown here is derived from an EMBL/GenBank/DDBJ whole genome shotgun (WGS) entry which is preliminary data.</text>
</comment>
<dbReference type="InterPro" id="IPR009004">
    <property type="entry name" value="Transposase_Mu_C"/>
</dbReference>
<dbReference type="SUPFAM" id="SSF50610">
    <property type="entry name" value="mu transposase, C-terminal domain"/>
    <property type="match status" value="1"/>
</dbReference>
<accession>M5EQ61</accession>
<organism evidence="2 3">
    <name type="scientific">Mesorhizobium metallidurans STM 2683</name>
    <dbReference type="NCBI Taxonomy" id="1297569"/>
    <lineage>
        <taxon>Bacteria</taxon>
        <taxon>Pseudomonadati</taxon>
        <taxon>Pseudomonadota</taxon>
        <taxon>Alphaproteobacteria</taxon>
        <taxon>Hyphomicrobiales</taxon>
        <taxon>Phyllobacteriaceae</taxon>
        <taxon>Mesorhizobium</taxon>
    </lineage>
</organism>
<evidence type="ECO:0000259" key="1">
    <source>
        <dbReference type="PROSITE" id="PS50994"/>
    </source>
</evidence>
<dbReference type="Proteomes" id="UP000012062">
    <property type="component" value="Unassembled WGS sequence"/>
</dbReference>
<dbReference type="InterPro" id="IPR036397">
    <property type="entry name" value="RNaseH_sf"/>
</dbReference>
<dbReference type="InterPro" id="IPR012337">
    <property type="entry name" value="RNaseH-like_sf"/>
</dbReference>
<proteinExistence type="predicted"/>
<dbReference type="Pfam" id="PF09039">
    <property type="entry name" value="HTH_Tnp_Mu_2"/>
    <property type="match status" value="1"/>
</dbReference>
<dbReference type="GO" id="GO:0015074">
    <property type="term" value="P:DNA integration"/>
    <property type="evidence" value="ECO:0007669"/>
    <property type="project" value="InterPro"/>
</dbReference>
<dbReference type="eggNOG" id="COG2801">
    <property type="taxonomic scope" value="Bacteria"/>
</dbReference>
<dbReference type="GO" id="GO:0003676">
    <property type="term" value="F:nucleic acid binding"/>
    <property type="evidence" value="ECO:0007669"/>
    <property type="project" value="InterPro"/>
</dbReference>
<reference evidence="2 3" key="1">
    <citation type="submission" date="2013-02" db="EMBL/GenBank/DDBJ databases">
        <authorList>
            <person name="Genoscope - CEA"/>
        </authorList>
    </citation>
    <scope>NUCLEOTIDE SEQUENCE [LARGE SCALE GENOMIC DNA]</scope>
    <source>
        <strain evidence="2 3">STM 2683</strain>
    </source>
</reference>
<dbReference type="Gene3D" id="3.30.420.10">
    <property type="entry name" value="Ribonuclease H-like superfamily/Ribonuclease H"/>
    <property type="match status" value="1"/>
</dbReference>
<dbReference type="PROSITE" id="PS50994">
    <property type="entry name" value="INTEGRASE"/>
    <property type="match status" value="1"/>
</dbReference>
<name>M5EQ61_9HYPH</name>
<evidence type="ECO:0000313" key="3">
    <source>
        <dbReference type="Proteomes" id="UP000012062"/>
    </source>
</evidence>
<gene>
    <name evidence="2" type="ORF">MESS2_410032</name>
</gene>
<protein>
    <submittedName>
        <fullName evidence="2">Integrase, catalytic region</fullName>
    </submittedName>
</protein>
<dbReference type="InterPro" id="IPR001584">
    <property type="entry name" value="Integrase_cat-core"/>
</dbReference>
<dbReference type="InterPro" id="IPR015378">
    <property type="entry name" value="Transposase-like_Mu_C"/>
</dbReference>
<dbReference type="AlphaFoldDB" id="M5EQ61"/>
<dbReference type="InterPro" id="IPR015126">
    <property type="entry name" value="Mu_I-gamma"/>
</dbReference>
<evidence type="ECO:0000313" key="2">
    <source>
        <dbReference type="EMBL" id="CCV06869.1"/>
    </source>
</evidence>
<feature type="domain" description="Integrase catalytic" evidence="1">
    <location>
        <begin position="164"/>
        <end position="367"/>
    </location>
</feature>